<dbReference type="EMBL" id="WNXD01000002">
    <property type="protein sequence ID" value="MBB2146691.1"/>
    <property type="molecule type" value="Genomic_DNA"/>
</dbReference>
<proteinExistence type="predicted"/>
<dbReference type="Proteomes" id="UP000601055">
    <property type="component" value="Unassembled WGS sequence"/>
</dbReference>
<keyword evidence="1" id="KW-1133">Transmembrane helix</keyword>
<evidence type="ECO:0000313" key="2">
    <source>
        <dbReference type="EMBL" id="MBB2146691.1"/>
    </source>
</evidence>
<dbReference type="Pfam" id="PF09527">
    <property type="entry name" value="ATPase_gene1"/>
    <property type="match status" value="1"/>
</dbReference>
<sequence>MTNFEDNDEGKQANNFAKYTGIAFQMLATIGLFTFIGYKIDEHSGNTKSIYTAMLGLLGVIISLYMVIRSLTKNKQD</sequence>
<keyword evidence="1" id="KW-0812">Transmembrane</keyword>
<reference evidence="2" key="1">
    <citation type="submission" date="2019-11" db="EMBL/GenBank/DDBJ databases">
        <title>Description of Pedobacter sp. LMG 31464T.</title>
        <authorList>
            <person name="Carlier A."/>
            <person name="Qi S."/>
            <person name="Vandamme P."/>
        </authorList>
    </citation>
    <scope>NUCLEOTIDE SEQUENCE</scope>
    <source>
        <strain evidence="2">LMG 31464</strain>
    </source>
</reference>
<evidence type="ECO:0000313" key="3">
    <source>
        <dbReference type="Proteomes" id="UP000601055"/>
    </source>
</evidence>
<gene>
    <name evidence="2" type="ORF">GM921_14400</name>
</gene>
<feature type="transmembrane region" description="Helical" evidence="1">
    <location>
        <begin position="50"/>
        <end position="68"/>
    </location>
</feature>
<feature type="transmembrane region" description="Helical" evidence="1">
    <location>
        <begin position="21"/>
        <end position="38"/>
    </location>
</feature>
<dbReference type="InterPro" id="IPR032820">
    <property type="entry name" value="ATPase_put"/>
</dbReference>
<organism evidence="2 3">
    <name type="scientific">Pedobacter planticolens</name>
    <dbReference type="NCBI Taxonomy" id="2679964"/>
    <lineage>
        <taxon>Bacteria</taxon>
        <taxon>Pseudomonadati</taxon>
        <taxon>Bacteroidota</taxon>
        <taxon>Sphingobacteriia</taxon>
        <taxon>Sphingobacteriales</taxon>
        <taxon>Sphingobacteriaceae</taxon>
        <taxon>Pedobacter</taxon>
    </lineage>
</organism>
<protein>
    <recommendedName>
        <fullName evidence="4">F0F1-ATPase subunit Ca2+/Mg2+ transporter</fullName>
    </recommendedName>
</protein>
<evidence type="ECO:0000256" key="1">
    <source>
        <dbReference type="SAM" id="Phobius"/>
    </source>
</evidence>
<keyword evidence="3" id="KW-1185">Reference proteome</keyword>
<keyword evidence="1" id="KW-0472">Membrane</keyword>
<dbReference type="AlphaFoldDB" id="A0A923DZ27"/>
<comment type="caution">
    <text evidence="2">The sequence shown here is derived from an EMBL/GenBank/DDBJ whole genome shotgun (WGS) entry which is preliminary data.</text>
</comment>
<accession>A0A923DZ27</accession>
<evidence type="ECO:0008006" key="4">
    <source>
        <dbReference type="Google" id="ProtNLM"/>
    </source>
</evidence>
<dbReference type="RefSeq" id="WP_182923333.1">
    <property type="nucleotide sequence ID" value="NZ_WNXD01000002.1"/>
</dbReference>
<name>A0A923DZ27_9SPHI</name>